<accession>A0A5A9W6B3</accession>
<sequence length="320" mass="35172">MLESGQFLLLKGGILSSVQDAGRQGTSHLGLARSGAMDRHAWAWNNRLLNNPWGEATLEIYIGGLEGVFSQETSVVITGAELPIWLNDQPQAPWTVFRCRAGDRLRLGYAHAGQIAYLGVKGGWQLPREIGESRSSVLREGLGGPGNQGQPLAAGEQLSYRIDASPLWHRTLATKFRPQYHTPVLDLAFLPAQYLSDWEVQQLKHLFATGWRVSSASNRMACLLEPASPETNRSNAEPAPTRLSEGLALGSLQLPPSGQPMILMNEHQTIGGYPMLGWVCRRSLDRLAQCRPGQALALVLADRAEQLKAEIEFQAFFRQG</sequence>
<evidence type="ECO:0000259" key="4">
    <source>
        <dbReference type="SMART" id="SM00797"/>
    </source>
</evidence>
<dbReference type="PANTHER" id="PTHR43309">
    <property type="entry name" value="5-OXOPROLINASE SUBUNIT C"/>
    <property type="match status" value="1"/>
</dbReference>
<dbReference type="RefSeq" id="WP_149389567.1">
    <property type="nucleotide sequence ID" value="NZ_SMRS01000001.1"/>
</dbReference>
<evidence type="ECO:0000313" key="5">
    <source>
        <dbReference type="EMBL" id="KAA0876317.1"/>
    </source>
</evidence>
<proteinExistence type="predicted"/>
<protein>
    <submittedName>
        <fullName evidence="5">Biotin-dependent carboxyltransferase</fullName>
    </submittedName>
</protein>
<dbReference type="EMBL" id="SMRS01000001">
    <property type="protein sequence ID" value="KAA0876317.1"/>
    <property type="molecule type" value="Genomic_DNA"/>
</dbReference>
<dbReference type="InterPro" id="IPR052708">
    <property type="entry name" value="PxpC"/>
</dbReference>
<dbReference type="InterPro" id="IPR003778">
    <property type="entry name" value="CT_A_B"/>
</dbReference>
<evidence type="ECO:0000256" key="2">
    <source>
        <dbReference type="ARBA" id="ARBA00022801"/>
    </source>
</evidence>
<organism evidence="5 6">
    <name type="scientific">Nitrincola tapanii</name>
    <dbReference type="NCBI Taxonomy" id="1708751"/>
    <lineage>
        <taxon>Bacteria</taxon>
        <taxon>Pseudomonadati</taxon>
        <taxon>Pseudomonadota</taxon>
        <taxon>Gammaproteobacteria</taxon>
        <taxon>Oceanospirillales</taxon>
        <taxon>Oceanospirillaceae</taxon>
        <taxon>Nitrincola</taxon>
    </lineage>
</organism>
<dbReference type="Proteomes" id="UP000325302">
    <property type="component" value="Unassembled WGS sequence"/>
</dbReference>
<name>A0A5A9W6B3_9GAMM</name>
<keyword evidence="2" id="KW-0378">Hydrolase</keyword>
<evidence type="ECO:0000256" key="3">
    <source>
        <dbReference type="ARBA" id="ARBA00022840"/>
    </source>
</evidence>
<dbReference type="OrthoDB" id="9768696at2"/>
<dbReference type="SMART" id="SM00797">
    <property type="entry name" value="AHS2"/>
    <property type="match status" value="1"/>
</dbReference>
<dbReference type="Gene3D" id="2.40.100.10">
    <property type="entry name" value="Cyclophilin-like"/>
    <property type="match status" value="1"/>
</dbReference>
<dbReference type="Pfam" id="PF02626">
    <property type="entry name" value="CT_A_B"/>
    <property type="match status" value="1"/>
</dbReference>
<dbReference type="GO" id="GO:0005524">
    <property type="term" value="F:ATP binding"/>
    <property type="evidence" value="ECO:0007669"/>
    <property type="project" value="UniProtKB-KW"/>
</dbReference>
<gene>
    <name evidence="5" type="ORF">E1H14_00870</name>
</gene>
<keyword evidence="1" id="KW-0547">Nucleotide-binding</keyword>
<keyword evidence="3" id="KW-0067">ATP-binding</keyword>
<dbReference type="AlphaFoldDB" id="A0A5A9W6B3"/>
<dbReference type="GO" id="GO:0016740">
    <property type="term" value="F:transferase activity"/>
    <property type="evidence" value="ECO:0007669"/>
    <property type="project" value="UniProtKB-KW"/>
</dbReference>
<dbReference type="PANTHER" id="PTHR43309:SF4">
    <property type="entry name" value="CARBOXYLTRANSFERASE DOMAIN-CONTAINING PROTEIN"/>
    <property type="match status" value="1"/>
</dbReference>
<evidence type="ECO:0000313" key="6">
    <source>
        <dbReference type="Proteomes" id="UP000325302"/>
    </source>
</evidence>
<evidence type="ECO:0000256" key="1">
    <source>
        <dbReference type="ARBA" id="ARBA00022741"/>
    </source>
</evidence>
<feature type="domain" description="Carboxyltransferase" evidence="4">
    <location>
        <begin position="28"/>
        <end position="316"/>
    </location>
</feature>
<dbReference type="GO" id="GO:0016787">
    <property type="term" value="F:hydrolase activity"/>
    <property type="evidence" value="ECO:0007669"/>
    <property type="project" value="UniProtKB-KW"/>
</dbReference>
<dbReference type="InterPro" id="IPR029000">
    <property type="entry name" value="Cyclophilin-like_dom_sf"/>
</dbReference>
<reference evidence="5 6" key="1">
    <citation type="submission" date="2019-03" db="EMBL/GenBank/DDBJ databases">
        <title>Nitrincola sp. nov. isolated from an Indian soda lake.</title>
        <authorList>
            <person name="Joshi A."/>
            <person name="Thite S.V."/>
            <person name="Joseph N."/>
            <person name="Dhotre D."/>
            <person name="Moorthy M."/>
            <person name="Shouche Y.S."/>
        </authorList>
    </citation>
    <scope>NUCLEOTIDE SEQUENCE [LARGE SCALE GENOMIC DNA]</scope>
    <source>
        <strain evidence="5 6">MEB193</strain>
    </source>
</reference>
<keyword evidence="5" id="KW-0808">Transferase</keyword>
<keyword evidence="6" id="KW-1185">Reference proteome</keyword>
<comment type="caution">
    <text evidence="5">The sequence shown here is derived from an EMBL/GenBank/DDBJ whole genome shotgun (WGS) entry which is preliminary data.</text>
</comment>